<reference evidence="3" key="2">
    <citation type="submission" date="2025-08" db="UniProtKB">
        <authorList>
            <consortium name="RefSeq"/>
        </authorList>
    </citation>
    <scope>IDENTIFICATION</scope>
    <source>
        <tissue evidence="3">Leaf</tissue>
    </source>
</reference>
<dbReference type="AlphaFoldDB" id="A0A9R0IH65"/>
<dbReference type="KEGG" id="soe:110788936"/>
<name>A0A9R0IH65_SPIOL</name>
<protein>
    <submittedName>
        <fullName evidence="3">Uncharacterized protein</fullName>
    </submittedName>
</protein>
<proteinExistence type="predicted"/>
<evidence type="ECO:0000313" key="2">
    <source>
        <dbReference type="Proteomes" id="UP000813463"/>
    </source>
</evidence>
<keyword evidence="2" id="KW-1185">Reference proteome</keyword>
<keyword evidence="1" id="KW-1133">Transmembrane helix</keyword>
<organism evidence="2 3">
    <name type="scientific">Spinacia oleracea</name>
    <name type="common">Spinach</name>
    <dbReference type="NCBI Taxonomy" id="3562"/>
    <lineage>
        <taxon>Eukaryota</taxon>
        <taxon>Viridiplantae</taxon>
        <taxon>Streptophyta</taxon>
        <taxon>Embryophyta</taxon>
        <taxon>Tracheophyta</taxon>
        <taxon>Spermatophyta</taxon>
        <taxon>Magnoliopsida</taxon>
        <taxon>eudicotyledons</taxon>
        <taxon>Gunneridae</taxon>
        <taxon>Pentapetalae</taxon>
        <taxon>Caryophyllales</taxon>
        <taxon>Chenopodiaceae</taxon>
        <taxon>Chenopodioideae</taxon>
        <taxon>Anserineae</taxon>
        <taxon>Spinacia</taxon>
    </lineage>
</organism>
<dbReference type="RefSeq" id="XP_021849267.1">
    <property type="nucleotide sequence ID" value="XM_021993575.2"/>
</dbReference>
<dbReference type="GeneID" id="110788936"/>
<dbReference type="Pfam" id="PF04646">
    <property type="entry name" value="DUF604"/>
    <property type="match status" value="1"/>
</dbReference>
<dbReference type="PANTHER" id="PTHR10811">
    <property type="entry name" value="FRINGE-RELATED"/>
    <property type="match status" value="1"/>
</dbReference>
<accession>A0A9R0IH65</accession>
<evidence type="ECO:0000256" key="1">
    <source>
        <dbReference type="SAM" id="Phobius"/>
    </source>
</evidence>
<dbReference type="InterPro" id="IPR006740">
    <property type="entry name" value="DUF604"/>
</dbReference>
<keyword evidence="1" id="KW-0472">Membrane</keyword>
<dbReference type="GO" id="GO:0008375">
    <property type="term" value="F:acetylglucosaminyltransferase activity"/>
    <property type="evidence" value="ECO:0000318"/>
    <property type="project" value="GO_Central"/>
</dbReference>
<gene>
    <name evidence="3" type="primary">LOC110788936</name>
</gene>
<dbReference type="Gene3D" id="3.90.550.50">
    <property type="match status" value="1"/>
</dbReference>
<dbReference type="OrthoDB" id="421979at2759"/>
<reference evidence="2" key="1">
    <citation type="journal article" date="2021" name="Nat. Commun.">
        <title>Genomic analyses provide insights into spinach domestication and the genetic basis of agronomic traits.</title>
        <authorList>
            <person name="Cai X."/>
            <person name="Sun X."/>
            <person name="Xu C."/>
            <person name="Sun H."/>
            <person name="Wang X."/>
            <person name="Ge C."/>
            <person name="Zhang Z."/>
            <person name="Wang Q."/>
            <person name="Fei Z."/>
            <person name="Jiao C."/>
            <person name="Wang Q."/>
        </authorList>
    </citation>
    <scope>NUCLEOTIDE SEQUENCE [LARGE SCALE GENOMIC DNA]</scope>
    <source>
        <strain evidence="2">cv. Varoflay</strain>
    </source>
</reference>
<evidence type="ECO:0000313" key="3">
    <source>
        <dbReference type="RefSeq" id="XP_021849267.1"/>
    </source>
</evidence>
<dbReference type="Proteomes" id="UP000813463">
    <property type="component" value="Chromosome 2"/>
</dbReference>
<sequence>MKAHHSSDPSFNLSLPKLAISLLLGLSLYIFLSFFSLKTLYSPPPPSDDHDPLLTRITLLESPPDPLPEPTGLPHIVFGIGAAASKWSRRKEFIKLWWRPNFTRGYIFVDRRIHLSDPDKFPTLKVSQDTSKFGYTYRRGSRSALRMTRIVSEMVRMGLEDVRWYVMGDDDTVFFPDNLVRVLQKYDHNKMYYIGSNSETHMQNINFAYDMAFGGGGFAISYPLALAIEKMQDGCIQRYTGLYGSDDRIHACMAELGVPLTKEPGFHQFDVHGNLFGLLTAHPVAPLVTLHHLDIVDPIFPYMSRLQALQRLKVSTNIDSESVMQQSICYDSARNWTVSVSWGYVVQIIRGYVTPREMQRPSRTFFNWYKRDEPSSFSFNTRPFSKHPCETPYIYYLSNAEINQNTNVITSEYVHYQMPHPRCWWKAENPEKFHKVQVFKKPTDPHKWDEAPRRDCCRVLSTEKKSTVVIDVGECREGESIQPQY</sequence>
<keyword evidence="1" id="KW-0812">Transmembrane</keyword>
<feature type="transmembrane region" description="Helical" evidence="1">
    <location>
        <begin position="18"/>
        <end position="37"/>
    </location>
</feature>
<dbReference type="FunFam" id="3.90.550.50:FF:000006">
    <property type="entry name" value="Fringe-related protein-like"/>
    <property type="match status" value="1"/>
</dbReference>